<dbReference type="SUPFAM" id="SSF52047">
    <property type="entry name" value="RNI-like"/>
    <property type="match status" value="1"/>
</dbReference>
<dbReference type="InterPro" id="IPR032675">
    <property type="entry name" value="LRR_dom_sf"/>
</dbReference>
<evidence type="ECO:0000313" key="4">
    <source>
        <dbReference type="Proteomes" id="UP000717515"/>
    </source>
</evidence>
<reference evidence="3" key="1">
    <citation type="submission" date="2021-07" db="EMBL/GenBank/DDBJ databases">
        <title>Draft genome of Mortierella alpina, strain LL118, isolated from an aspen leaf litter sample.</title>
        <authorList>
            <person name="Yang S."/>
            <person name="Vinatzer B.A."/>
        </authorList>
    </citation>
    <scope>NUCLEOTIDE SEQUENCE</scope>
    <source>
        <strain evidence="3">LL118</strain>
    </source>
</reference>
<evidence type="ECO:0000313" key="3">
    <source>
        <dbReference type="EMBL" id="KAG9322307.1"/>
    </source>
</evidence>
<gene>
    <name evidence="3" type="ORF">KVV02_002240</name>
</gene>
<accession>A0A9P8A0V4</accession>
<feature type="region of interest" description="Disordered" evidence="1">
    <location>
        <begin position="157"/>
        <end position="183"/>
    </location>
</feature>
<evidence type="ECO:0000256" key="1">
    <source>
        <dbReference type="SAM" id="MobiDB-lite"/>
    </source>
</evidence>
<dbReference type="EMBL" id="JAIFTL010000155">
    <property type="protein sequence ID" value="KAG9322307.1"/>
    <property type="molecule type" value="Genomic_DNA"/>
</dbReference>
<feature type="domain" description="F-box" evidence="2">
    <location>
        <begin position="4"/>
        <end position="49"/>
    </location>
</feature>
<feature type="compositionally biased region" description="Acidic residues" evidence="1">
    <location>
        <begin position="160"/>
        <end position="176"/>
    </location>
</feature>
<dbReference type="SUPFAM" id="SSF81383">
    <property type="entry name" value="F-box domain"/>
    <property type="match status" value="1"/>
</dbReference>
<organism evidence="3 4">
    <name type="scientific">Mortierella alpina</name>
    <name type="common">Oleaginous fungus</name>
    <name type="synonym">Mortierella renispora</name>
    <dbReference type="NCBI Taxonomy" id="64518"/>
    <lineage>
        <taxon>Eukaryota</taxon>
        <taxon>Fungi</taxon>
        <taxon>Fungi incertae sedis</taxon>
        <taxon>Mucoromycota</taxon>
        <taxon>Mortierellomycotina</taxon>
        <taxon>Mortierellomycetes</taxon>
        <taxon>Mortierellales</taxon>
        <taxon>Mortierellaceae</taxon>
        <taxon>Mortierella</taxon>
    </lineage>
</organism>
<dbReference type="InterPro" id="IPR001810">
    <property type="entry name" value="F-box_dom"/>
</dbReference>
<proteinExistence type="predicted"/>
<dbReference type="AlphaFoldDB" id="A0A9P8A0V4"/>
<protein>
    <recommendedName>
        <fullName evidence="2">F-box domain-containing protein</fullName>
    </recommendedName>
</protein>
<dbReference type="PROSITE" id="PS50181">
    <property type="entry name" value="FBOX"/>
    <property type="match status" value="1"/>
</dbReference>
<dbReference type="Proteomes" id="UP000717515">
    <property type="component" value="Unassembled WGS sequence"/>
</dbReference>
<sequence>MMNRTHVFSLPPEIYFVIAHYLPKNDLAASVLVCKTWFLYFRSYLWQELDISRDRLHRFNNVPETALFRNAHVIQTLRTYSSVVVRTIATLGATCTNLRNFRVTAENADLDAVLHLIRQNVFLQDLSLLGDLIMNEEDLLRILEELPITLSKLTLGGSMDSEDSEDSEESEDEEDEEVHKEGHLQRSAMGINLENHVWALTSLTIRQYFYNCRALHQFMMRAPLLETLCLKNVIVLDVHRLSECLNQCPSLTTLRLRMCNDCNTYIVPEEDEATAVIIAGGCHAPFLKELIINRSSLDMCTAELDCSVIDGDPWVCHSLETLKVVICSIPRPDLRRKTNGHPLTGWMHQGTMAKSYKVQQSVYRQLGAMTRLKNLILGTRINEEAWEQEQYEDELEAEGKYYDHRNLQQGLQYDCLSLTLESGLGMLCNLRELETIDLRNMNTIRPTPEEYHRESYAWEYQEDEFEDEDDGHFEYFSYGIPSAQFTTFLNKVEKPQPKTMLGSIRIVFGIAAVTLCLIGVVFCVPDEGSTPAIQTREVAPFGTLRGREPAIVLEELAKNMQPQASLPWETYFTSIDTAGASDIQVFNRTDLNTVVGGWGLDESEVNNVVASYEELIERAIVKGVHDVQGHYYTYTKHADTGLNMTSLISSIRVRQTGEDYHWMVELGHIIMITEATPSTNVRPGYAEAPEMEAVLNQAHADWALKHIPVATVSLPSEPAEVLERRVMTDPRFEMIMQSVQLFAETWEKVAQAFASNVTQSVKRKVCLGFDSVAYHAESFVMQDVPEKKVVEALTRIIKSNDLPPAANKNNILFGVQYSDKFTWIGDDMIYKDRQGNQSFLYLAKHGNLVHSGKGKNRKTTKTVDIIYSRVKSNYLLAQDMLVVREQKSILGGIWSSDKTYINYVPHTLTPSDVEILDMFWKMIAYKQMAMATRVRIPKMPNLKGLCDRSME</sequence>
<dbReference type="Gene3D" id="3.80.10.10">
    <property type="entry name" value="Ribonuclease Inhibitor"/>
    <property type="match status" value="1"/>
</dbReference>
<dbReference type="InterPro" id="IPR036047">
    <property type="entry name" value="F-box-like_dom_sf"/>
</dbReference>
<name>A0A9P8A0V4_MORAP</name>
<dbReference type="Pfam" id="PF12937">
    <property type="entry name" value="F-box-like"/>
    <property type="match status" value="1"/>
</dbReference>
<comment type="caution">
    <text evidence="3">The sequence shown here is derived from an EMBL/GenBank/DDBJ whole genome shotgun (WGS) entry which is preliminary data.</text>
</comment>
<evidence type="ECO:0000259" key="2">
    <source>
        <dbReference type="PROSITE" id="PS50181"/>
    </source>
</evidence>